<comment type="caution">
    <text evidence="2">The sequence shown here is derived from an EMBL/GenBank/DDBJ whole genome shotgun (WGS) entry which is preliminary data.</text>
</comment>
<evidence type="ECO:0000313" key="3">
    <source>
        <dbReference type="Proteomes" id="UP000030185"/>
    </source>
</evidence>
<feature type="transmembrane region" description="Helical" evidence="1">
    <location>
        <begin position="147"/>
        <end position="164"/>
    </location>
</feature>
<accession>A0A098LFV9</accession>
<dbReference type="eggNOG" id="ENOG502ZHN5">
    <property type="taxonomic scope" value="Bacteria"/>
</dbReference>
<dbReference type="AlphaFoldDB" id="A0A098LFV9"/>
<dbReference type="OrthoDB" id="660047at2"/>
<evidence type="ECO:0000256" key="1">
    <source>
        <dbReference type="SAM" id="Phobius"/>
    </source>
</evidence>
<feature type="transmembrane region" description="Helical" evidence="1">
    <location>
        <begin position="54"/>
        <end position="75"/>
    </location>
</feature>
<feature type="transmembrane region" description="Helical" evidence="1">
    <location>
        <begin position="267"/>
        <end position="285"/>
    </location>
</feature>
<proteinExistence type="predicted"/>
<name>A0A098LFV9_9BACT</name>
<keyword evidence="1" id="KW-0812">Transmembrane</keyword>
<gene>
    <name evidence="2" type="ORF">MYP_2551</name>
</gene>
<feature type="transmembrane region" description="Helical" evidence="1">
    <location>
        <begin position="320"/>
        <end position="340"/>
    </location>
</feature>
<feature type="transmembrane region" description="Helical" evidence="1">
    <location>
        <begin position="193"/>
        <end position="213"/>
    </location>
</feature>
<keyword evidence="1" id="KW-1133">Transmembrane helix</keyword>
<feature type="transmembrane region" description="Helical" evidence="1">
    <location>
        <begin position="81"/>
        <end position="102"/>
    </location>
</feature>
<feature type="transmembrane region" description="Helical" evidence="1">
    <location>
        <begin position="114"/>
        <end position="135"/>
    </location>
</feature>
<keyword evidence="1" id="KW-0472">Membrane</keyword>
<keyword evidence="3" id="KW-1185">Reference proteome</keyword>
<dbReference type="RefSeq" id="WP_045463647.1">
    <property type="nucleotide sequence ID" value="NZ_BBLT01000004.1"/>
</dbReference>
<organism evidence="2 3">
    <name type="scientific">Sporocytophaga myxococcoides</name>
    <dbReference type="NCBI Taxonomy" id="153721"/>
    <lineage>
        <taxon>Bacteria</taxon>
        <taxon>Pseudomonadati</taxon>
        <taxon>Bacteroidota</taxon>
        <taxon>Cytophagia</taxon>
        <taxon>Cytophagales</taxon>
        <taxon>Cytophagaceae</taxon>
        <taxon>Sporocytophaga</taxon>
    </lineage>
</organism>
<dbReference type="EMBL" id="BBLT01000004">
    <property type="protein sequence ID" value="GAL85322.1"/>
    <property type="molecule type" value="Genomic_DNA"/>
</dbReference>
<protein>
    <recommendedName>
        <fullName evidence="4">DUF2157 domain-containing protein</fullName>
    </recommendedName>
</protein>
<dbReference type="Proteomes" id="UP000030185">
    <property type="component" value="Unassembled WGS sequence"/>
</dbReference>
<dbReference type="STRING" id="153721.MYP_2551"/>
<sequence>MIIYNKKSLKNLRLLEQAKIWKEKQLFSEHTFEKIKGTYINDLYTPNFFIRTGLFLFTSILISASLGLITLITFSDSTSDFGLLRTLIYAILTGFTSEMAIKEKKFFRAGVDDALQYATVGLFISSIAIFIDILNRAGESYYNESDNLIQVLTISLPVLIFFAIHYVDRLITVLAFGVLIYLIFYLVSNTGNIGKAICPFVIGLTTFFIYLLIKKYAKVEKWIIWKDNFNVLEFLCLLILYLSVNYFVVRELNALLNDDYTSKQIPLAWLFYITTATIPLLYIYSGVTHKDRLQLQLGILLIAFAVFTFKYYFSLGHHEITITLAGVIMIGIAWFVTKLLKTPKIGLTINKEDLEIKFNLSDAEALVIAETMGKDSAQQDSFEFGEGNFGGGGSGGKF</sequence>
<feature type="transmembrane region" description="Helical" evidence="1">
    <location>
        <begin position="171"/>
        <end position="187"/>
    </location>
</feature>
<reference evidence="2 3" key="1">
    <citation type="submission" date="2014-09" db="EMBL/GenBank/DDBJ databases">
        <title>Sporocytophaga myxococcoides PG-01 genome sequencing.</title>
        <authorList>
            <person name="Liu L."/>
            <person name="Gao P.J."/>
            <person name="Chen G.J."/>
            <person name="Wang L.S."/>
        </authorList>
    </citation>
    <scope>NUCLEOTIDE SEQUENCE [LARGE SCALE GENOMIC DNA]</scope>
    <source>
        <strain evidence="2 3">PG-01</strain>
    </source>
</reference>
<evidence type="ECO:0008006" key="4">
    <source>
        <dbReference type="Google" id="ProtNLM"/>
    </source>
</evidence>
<feature type="transmembrane region" description="Helical" evidence="1">
    <location>
        <begin position="297"/>
        <end position="314"/>
    </location>
</feature>
<feature type="transmembrane region" description="Helical" evidence="1">
    <location>
        <begin position="229"/>
        <end position="247"/>
    </location>
</feature>
<evidence type="ECO:0000313" key="2">
    <source>
        <dbReference type="EMBL" id="GAL85322.1"/>
    </source>
</evidence>